<dbReference type="Proteomes" id="UP000182101">
    <property type="component" value="Plasmid pAMCP48-600"/>
</dbReference>
<evidence type="ECO:0000313" key="1">
    <source>
        <dbReference type="EMBL" id="APD91992.1"/>
    </source>
</evidence>
<proteinExistence type="predicted"/>
<evidence type="ECO:0000313" key="2">
    <source>
        <dbReference type="Proteomes" id="UP000182101"/>
    </source>
</evidence>
<dbReference type="EMBL" id="CP018025">
    <property type="protein sequence ID" value="APD91992.1"/>
    <property type="molecule type" value="Genomic_DNA"/>
</dbReference>
<accession>A0AAC9JFH1</accession>
<reference evidence="1 2" key="1">
    <citation type="submission" date="2016-11" db="EMBL/GenBank/DDBJ databases">
        <title>Networking in microbes: conjugative elements and plasmids in the genus Alteromonas.</title>
        <authorList>
            <person name="Lopez-Perez M."/>
            <person name="Ramon-Marco N."/>
            <person name="Rodriguez-Valera F."/>
        </authorList>
    </citation>
    <scope>NUCLEOTIDE SEQUENCE [LARGE SCALE GENOMIC DNA]</scope>
    <source>
        <strain evidence="1 2">CP48</strain>
        <plasmid evidence="2">pamcp48-600</plasmid>
    </source>
</reference>
<name>A0AAC9JFH1_9ALTE</name>
<protein>
    <submittedName>
        <fullName evidence="1">Uncharacterized protein</fullName>
    </submittedName>
</protein>
<geneLocation type="plasmid" evidence="2">
    <name>pamcp48-600</name>
</geneLocation>
<dbReference type="AlphaFoldDB" id="A0AAC9JFH1"/>
<keyword evidence="1" id="KW-0614">Plasmid</keyword>
<dbReference type="RefSeq" id="WP_071960602.1">
    <property type="nucleotide sequence ID" value="NZ_CP018025.1"/>
</dbReference>
<gene>
    <name evidence="1" type="ORF">BM524_18905</name>
</gene>
<organism evidence="1 2">
    <name type="scientific">Alteromonas mediterranea</name>
    <dbReference type="NCBI Taxonomy" id="314275"/>
    <lineage>
        <taxon>Bacteria</taxon>
        <taxon>Pseudomonadati</taxon>
        <taxon>Pseudomonadota</taxon>
        <taxon>Gammaproteobacteria</taxon>
        <taxon>Alteromonadales</taxon>
        <taxon>Alteromonadaceae</taxon>
        <taxon>Alteromonas/Salinimonas group</taxon>
        <taxon>Alteromonas</taxon>
    </lineage>
</organism>
<sequence length="173" mass="20416">MKGINYEEKRDRWRCFHRRGNKALQPRFATEREAFWKKIEFCMEDHILPFAKNKKEGAKLKGSRALSNLPVGVRAYFSEGKQAHIVISSWTDENGAGEKYYHVTDMAKYEETIRKAAWLRFEKNWEYTLRAAEKFPPVNKTLLKKLRVNAERKLARELSDAFIIKTPAYNQND</sequence>